<name>A0A8S1TR95_PAROT</name>
<dbReference type="AlphaFoldDB" id="A0A8S1TR95"/>
<accession>A0A8S1TR95</accession>
<organism evidence="1 2">
    <name type="scientific">Paramecium octaurelia</name>
    <dbReference type="NCBI Taxonomy" id="43137"/>
    <lineage>
        <taxon>Eukaryota</taxon>
        <taxon>Sar</taxon>
        <taxon>Alveolata</taxon>
        <taxon>Ciliophora</taxon>
        <taxon>Intramacronucleata</taxon>
        <taxon>Oligohymenophorea</taxon>
        <taxon>Peniculida</taxon>
        <taxon>Parameciidae</taxon>
        <taxon>Paramecium</taxon>
    </lineage>
</organism>
<reference evidence="1" key="1">
    <citation type="submission" date="2021-01" db="EMBL/GenBank/DDBJ databases">
        <authorList>
            <consortium name="Genoscope - CEA"/>
            <person name="William W."/>
        </authorList>
    </citation>
    <scope>NUCLEOTIDE SEQUENCE</scope>
</reference>
<dbReference type="Proteomes" id="UP000683925">
    <property type="component" value="Unassembled WGS sequence"/>
</dbReference>
<evidence type="ECO:0000313" key="1">
    <source>
        <dbReference type="EMBL" id="CAD8154533.1"/>
    </source>
</evidence>
<comment type="caution">
    <text evidence="1">The sequence shown here is derived from an EMBL/GenBank/DDBJ whole genome shotgun (WGS) entry which is preliminary data.</text>
</comment>
<sequence>MQINMEFLCFEQNEKIIDELAAKHNHQEIIDFCDRQIFLIEFAQSSSSENSTQILDDSQELNKPLDQSSGSFLLSRVDSYGKKYQIEYAYDFYYKKKIKSLQILQRYEEIIECCERLLILCQETNQEGYCQHEKAKALSNQTKKNEFIQKMGLDKQENKHNFNYYKQIVKDLKSQGLIEEAIACWEYGMQNNQFSEKFSHKKQKLLNKIEKKNEAKECQKQLEDLCLS</sequence>
<evidence type="ECO:0000313" key="2">
    <source>
        <dbReference type="Proteomes" id="UP000683925"/>
    </source>
</evidence>
<dbReference type="OrthoDB" id="310957at2759"/>
<keyword evidence="2" id="KW-1185">Reference proteome</keyword>
<dbReference type="EMBL" id="CAJJDP010000029">
    <property type="protein sequence ID" value="CAD8154533.1"/>
    <property type="molecule type" value="Genomic_DNA"/>
</dbReference>
<dbReference type="OMA" id="AIACWEY"/>
<protein>
    <submittedName>
        <fullName evidence="1">Uncharacterized protein</fullName>
    </submittedName>
</protein>
<proteinExistence type="predicted"/>
<gene>
    <name evidence="1" type="ORF">POCTA_138.1.T0290223</name>
</gene>